<dbReference type="AlphaFoldDB" id="A0A9Q1BM09"/>
<keyword evidence="2" id="KW-1185">Reference proteome</keyword>
<protein>
    <submittedName>
        <fullName evidence="1">Uncharacterized protein</fullName>
    </submittedName>
</protein>
<proteinExistence type="predicted"/>
<gene>
    <name evidence="1" type="ORF">HOLleu_28261</name>
</gene>
<accession>A0A9Q1BM09</accession>
<evidence type="ECO:0000313" key="1">
    <source>
        <dbReference type="EMBL" id="KAJ8028986.1"/>
    </source>
</evidence>
<sequence length="75" mass="8475">MVGDESKDPPLKSWCHKQSRAGSILKELLDSDYQEVFACFQCPSSKCFKHYDMLNINISSFTKPAWAYGGHSSLN</sequence>
<dbReference type="EMBL" id="JAIZAY010000014">
    <property type="protein sequence ID" value="KAJ8028986.1"/>
    <property type="molecule type" value="Genomic_DNA"/>
</dbReference>
<dbReference type="Proteomes" id="UP001152320">
    <property type="component" value="Chromosome 14"/>
</dbReference>
<evidence type="ECO:0000313" key="2">
    <source>
        <dbReference type="Proteomes" id="UP001152320"/>
    </source>
</evidence>
<comment type="caution">
    <text evidence="1">The sequence shown here is derived from an EMBL/GenBank/DDBJ whole genome shotgun (WGS) entry which is preliminary data.</text>
</comment>
<name>A0A9Q1BM09_HOLLE</name>
<organism evidence="1 2">
    <name type="scientific">Holothuria leucospilota</name>
    <name type="common">Black long sea cucumber</name>
    <name type="synonym">Mertensiothuria leucospilota</name>
    <dbReference type="NCBI Taxonomy" id="206669"/>
    <lineage>
        <taxon>Eukaryota</taxon>
        <taxon>Metazoa</taxon>
        <taxon>Echinodermata</taxon>
        <taxon>Eleutherozoa</taxon>
        <taxon>Echinozoa</taxon>
        <taxon>Holothuroidea</taxon>
        <taxon>Aspidochirotacea</taxon>
        <taxon>Aspidochirotida</taxon>
        <taxon>Holothuriidae</taxon>
        <taxon>Holothuria</taxon>
    </lineage>
</organism>
<reference evidence="1" key="1">
    <citation type="submission" date="2021-10" db="EMBL/GenBank/DDBJ databases">
        <title>Tropical sea cucumber genome reveals ecological adaptation and Cuvierian tubules defense mechanism.</title>
        <authorList>
            <person name="Chen T."/>
        </authorList>
    </citation>
    <scope>NUCLEOTIDE SEQUENCE</scope>
    <source>
        <strain evidence="1">Nanhai2018</strain>
        <tissue evidence="1">Muscle</tissue>
    </source>
</reference>